<sequence>MSEPKRIGRRVFPNRESSEIRKSQQFLHYSTKPILPPEEPPIDYTIKVKNDRDYKVVGDVFHRVPSTDFSREEDNLRSSRQKPKSSQKTVEEILDELDNVLFEASIPFDELKKKVENFNLSFKPYAPDSDLEEIQKHQRYTKEPIRIEPIRISRKDSNSNENLNLTALSSSSSKNSSKNNEKKIEEMFRKTQKEISEAKAYFSPVYFQAQFELDGVPAWKRNLLAEKKSKETIRRIEHDAWAKFERFKISLTEKRQQIRRSSSVQIGRSKK</sequence>
<feature type="region of interest" description="Disordered" evidence="1">
    <location>
        <begin position="161"/>
        <end position="182"/>
    </location>
</feature>
<keyword evidence="3" id="KW-1185">Reference proteome</keyword>
<protein>
    <submittedName>
        <fullName evidence="2">Uncharacterized protein</fullName>
    </submittedName>
</protein>
<comment type="caution">
    <text evidence="2">The sequence shown here is derived from an EMBL/GenBank/DDBJ whole genome shotgun (WGS) entry which is preliminary data.</text>
</comment>
<reference evidence="2" key="1">
    <citation type="submission" date="2022-11" db="EMBL/GenBank/DDBJ databases">
        <authorList>
            <person name="Kikuchi T."/>
        </authorList>
    </citation>
    <scope>NUCLEOTIDE SEQUENCE</scope>
    <source>
        <strain evidence="2">PS1010</strain>
    </source>
</reference>
<accession>A0A9P1I7D4</accession>
<dbReference type="AlphaFoldDB" id="A0A9P1I7D4"/>
<proteinExistence type="predicted"/>
<gene>
    <name evidence="2" type="ORF">CAMP_LOCUS3504</name>
</gene>
<dbReference type="OrthoDB" id="5784965at2759"/>
<name>A0A9P1I7D4_9PELO</name>
<evidence type="ECO:0000256" key="1">
    <source>
        <dbReference type="SAM" id="MobiDB-lite"/>
    </source>
</evidence>
<dbReference type="EMBL" id="CANHGI010000002">
    <property type="protein sequence ID" value="CAI5440867.1"/>
    <property type="molecule type" value="Genomic_DNA"/>
</dbReference>
<evidence type="ECO:0000313" key="2">
    <source>
        <dbReference type="EMBL" id="CAI5440867.1"/>
    </source>
</evidence>
<feature type="region of interest" description="Disordered" evidence="1">
    <location>
        <begin position="68"/>
        <end position="89"/>
    </location>
</feature>
<organism evidence="2 3">
    <name type="scientific">Caenorhabditis angaria</name>
    <dbReference type="NCBI Taxonomy" id="860376"/>
    <lineage>
        <taxon>Eukaryota</taxon>
        <taxon>Metazoa</taxon>
        <taxon>Ecdysozoa</taxon>
        <taxon>Nematoda</taxon>
        <taxon>Chromadorea</taxon>
        <taxon>Rhabditida</taxon>
        <taxon>Rhabditina</taxon>
        <taxon>Rhabditomorpha</taxon>
        <taxon>Rhabditoidea</taxon>
        <taxon>Rhabditidae</taxon>
        <taxon>Peloderinae</taxon>
        <taxon>Caenorhabditis</taxon>
    </lineage>
</organism>
<feature type="compositionally biased region" description="Low complexity" evidence="1">
    <location>
        <begin position="161"/>
        <end position="178"/>
    </location>
</feature>
<dbReference type="Proteomes" id="UP001152747">
    <property type="component" value="Unassembled WGS sequence"/>
</dbReference>
<evidence type="ECO:0000313" key="3">
    <source>
        <dbReference type="Proteomes" id="UP001152747"/>
    </source>
</evidence>